<evidence type="ECO:0000259" key="1">
    <source>
        <dbReference type="PROSITE" id="PS51186"/>
    </source>
</evidence>
<reference evidence="2 3" key="1">
    <citation type="submission" date="2016-10" db="EMBL/GenBank/DDBJ databases">
        <authorList>
            <person name="de Groot N.N."/>
        </authorList>
    </citation>
    <scope>NUCLEOTIDE SEQUENCE [LARGE SCALE GENOMIC DNA]</scope>
    <source>
        <strain evidence="2 3">IBRC-M 10780</strain>
    </source>
</reference>
<dbReference type="InterPro" id="IPR000182">
    <property type="entry name" value="GNAT_dom"/>
</dbReference>
<protein>
    <submittedName>
        <fullName evidence="2">Acetyltransferase (GNAT) family protein</fullName>
    </submittedName>
</protein>
<dbReference type="OrthoDB" id="6382410at2"/>
<dbReference type="GO" id="GO:0016747">
    <property type="term" value="F:acyltransferase activity, transferring groups other than amino-acyl groups"/>
    <property type="evidence" value="ECO:0007669"/>
    <property type="project" value="InterPro"/>
</dbReference>
<dbReference type="AlphaFoldDB" id="A0A1I0CGW4"/>
<keyword evidence="2" id="KW-0808">Transferase</keyword>
<dbReference type="SUPFAM" id="SSF55729">
    <property type="entry name" value="Acyl-CoA N-acyltransferases (Nat)"/>
    <property type="match status" value="1"/>
</dbReference>
<feature type="domain" description="N-acetyltransferase" evidence="1">
    <location>
        <begin position="10"/>
        <end position="176"/>
    </location>
</feature>
<dbReference type="Pfam" id="PF00583">
    <property type="entry name" value="Acetyltransf_1"/>
    <property type="match status" value="1"/>
</dbReference>
<dbReference type="PROSITE" id="PS51186">
    <property type="entry name" value="GNAT"/>
    <property type="match status" value="1"/>
</dbReference>
<name>A0A1I0CGW4_9BACI</name>
<dbReference type="CDD" id="cd04301">
    <property type="entry name" value="NAT_SF"/>
    <property type="match status" value="1"/>
</dbReference>
<sequence>MNLHVDNQEFDIVQAKKSDVQAVLYLLQQAVIWLQTKGTTQWDYYITDLEGNSEEVIESIENGSTYLVYDQGSPVATITLEDRASEWDTELWGKQVADVGVVYLHRIVVDRNYEGMKIGENLIKWAIGFVKDRGKKYIRFDCLASNHGLNEYYQRHCKQVGIATIYGNHSKYEIRV</sequence>
<dbReference type="STRING" id="930131.SAMN05216389_106208"/>
<dbReference type="InterPro" id="IPR016181">
    <property type="entry name" value="Acyl_CoA_acyltransferase"/>
</dbReference>
<dbReference type="Gene3D" id="3.40.630.30">
    <property type="match status" value="1"/>
</dbReference>
<gene>
    <name evidence="2" type="ORF">SAMN05216389_106208</name>
</gene>
<dbReference type="Proteomes" id="UP000198618">
    <property type="component" value="Unassembled WGS sequence"/>
</dbReference>
<accession>A0A1I0CGW4</accession>
<organism evidence="2 3">
    <name type="scientific">Oceanobacillus limi</name>
    <dbReference type="NCBI Taxonomy" id="930131"/>
    <lineage>
        <taxon>Bacteria</taxon>
        <taxon>Bacillati</taxon>
        <taxon>Bacillota</taxon>
        <taxon>Bacilli</taxon>
        <taxon>Bacillales</taxon>
        <taxon>Bacillaceae</taxon>
        <taxon>Oceanobacillus</taxon>
    </lineage>
</organism>
<keyword evidence="3" id="KW-1185">Reference proteome</keyword>
<dbReference type="RefSeq" id="WP_090868923.1">
    <property type="nucleotide sequence ID" value="NZ_FOHE01000006.1"/>
</dbReference>
<dbReference type="EMBL" id="FOHE01000006">
    <property type="protein sequence ID" value="SET18346.1"/>
    <property type="molecule type" value="Genomic_DNA"/>
</dbReference>
<evidence type="ECO:0000313" key="2">
    <source>
        <dbReference type="EMBL" id="SET18346.1"/>
    </source>
</evidence>
<evidence type="ECO:0000313" key="3">
    <source>
        <dbReference type="Proteomes" id="UP000198618"/>
    </source>
</evidence>
<proteinExistence type="predicted"/>